<dbReference type="Proteomes" id="UP000279194">
    <property type="component" value="Unassembled WGS sequence"/>
</dbReference>
<keyword evidence="1" id="KW-0472">Membrane</keyword>
<name>A0A3L9DK91_9STRE</name>
<keyword evidence="1" id="KW-0812">Transmembrane</keyword>
<dbReference type="EMBL" id="RCVM01000029">
    <property type="protein sequence ID" value="RLY01405.1"/>
    <property type="molecule type" value="Genomic_DNA"/>
</dbReference>
<evidence type="ECO:0008006" key="4">
    <source>
        <dbReference type="Google" id="ProtNLM"/>
    </source>
</evidence>
<evidence type="ECO:0000256" key="1">
    <source>
        <dbReference type="SAM" id="Phobius"/>
    </source>
</evidence>
<feature type="transmembrane region" description="Helical" evidence="1">
    <location>
        <begin position="124"/>
        <end position="146"/>
    </location>
</feature>
<feature type="transmembrane region" description="Helical" evidence="1">
    <location>
        <begin position="188"/>
        <end position="210"/>
    </location>
</feature>
<evidence type="ECO:0000313" key="2">
    <source>
        <dbReference type="EMBL" id="RLY01405.1"/>
    </source>
</evidence>
<sequence length="245" mass="28753">MKKIDAFYLKLLAISAMLINHIGHTFEGIWNPPIWAFIYLSVGLLTFPIMAYLIVDGFYYTRNRWKYVGRLALFSLLSFLPFHYVFLPPFPLWVGNNIMFTLAMGVVMMMVLEKAPTKWLEIPVVIIFMLLTFWSDWQVFGIPIIYAFYRFRNSQQKFGIIPIISLIMIWINWNAYGGYLTNPNLGPLLWAMILANVGILAVIPLLWSYNGQRGYSPIWVKWGFYAFYPLHLLVLWGIRFMIFGY</sequence>
<gene>
    <name evidence="2" type="ORF">EAF07_09750</name>
</gene>
<keyword evidence="1" id="KW-1133">Transmembrane helix</keyword>
<dbReference type="AlphaFoldDB" id="A0A3L9DK91"/>
<organism evidence="2 3">
    <name type="scientific">Streptococcus hillyeri</name>
    <dbReference type="NCBI Taxonomy" id="2282420"/>
    <lineage>
        <taxon>Bacteria</taxon>
        <taxon>Bacillati</taxon>
        <taxon>Bacillota</taxon>
        <taxon>Bacilli</taxon>
        <taxon>Lactobacillales</taxon>
        <taxon>Streptococcaceae</taxon>
        <taxon>Streptococcus</taxon>
    </lineage>
</organism>
<proteinExistence type="predicted"/>
<dbReference type="Pfam" id="PF05857">
    <property type="entry name" value="TraX"/>
    <property type="match status" value="1"/>
</dbReference>
<evidence type="ECO:0000313" key="3">
    <source>
        <dbReference type="Proteomes" id="UP000279194"/>
    </source>
</evidence>
<reference evidence="2 3" key="1">
    <citation type="submission" date="2018-10" db="EMBL/GenBank/DDBJ databases">
        <title>Streptococcus hillyeri sp. nov., isolated from equine tracheal sample.</title>
        <authorList>
            <person name="Macfadyen A.C."/>
            <person name="Waller A."/>
            <person name="Paterson G.K."/>
        </authorList>
    </citation>
    <scope>NUCLEOTIDE SEQUENCE [LARGE SCALE GENOMIC DNA]</scope>
    <source>
        <strain evidence="2 3">28462</strain>
    </source>
</reference>
<feature type="transmembrane region" description="Helical" evidence="1">
    <location>
        <begin position="7"/>
        <end position="23"/>
    </location>
</feature>
<feature type="transmembrane region" description="Helical" evidence="1">
    <location>
        <begin position="35"/>
        <end position="55"/>
    </location>
</feature>
<comment type="caution">
    <text evidence="2">The sequence shown here is derived from an EMBL/GenBank/DDBJ whole genome shotgun (WGS) entry which is preliminary data.</text>
</comment>
<feature type="transmembrane region" description="Helical" evidence="1">
    <location>
        <begin position="67"/>
        <end position="86"/>
    </location>
</feature>
<dbReference type="OrthoDB" id="9781069at2"/>
<feature type="transmembrane region" description="Helical" evidence="1">
    <location>
        <begin position="158"/>
        <end position="176"/>
    </location>
</feature>
<accession>A0A3L9DK91</accession>
<feature type="transmembrane region" description="Helical" evidence="1">
    <location>
        <begin position="92"/>
        <end position="112"/>
    </location>
</feature>
<dbReference type="RefSeq" id="WP_121836368.1">
    <property type="nucleotide sequence ID" value="NZ_CP163513.1"/>
</dbReference>
<dbReference type="InterPro" id="IPR008875">
    <property type="entry name" value="TraX"/>
</dbReference>
<keyword evidence="3" id="KW-1185">Reference proteome</keyword>
<feature type="transmembrane region" description="Helical" evidence="1">
    <location>
        <begin position="222"/>
        <end position="242"/>
    </location>
</feature>
<protein>
    <recommendedName>
        <fullName evidence="4">TraX protein</fullName>
    </recommendedName>
</protein>